<organism evidence="6 7">
    <name type="scientific">Pseudomaricurvus hydrocarbonicus</name>
    <dbReference type="NCBI Taxonomy" id="1470433"/>
    <lineage>
        <taxon>Bacteria</taxon>
        <taxon>Pseudomonadati</taxon>
        <taxon>Pseudomonadota</taxon>
        <taxon>Gammaproteobacteria</taxon>
        <taxon>Cellvibrionales</taxon>
        <taxon>Cellvibrionaceae</taxon>
        <taxon>Pseudomaricurvus</taxon>
    </lineage>
</organism>
<dbReference type="InterPro" id="IPR045959">
    <property type="entry name" value="CGDB"/>
</dbReference>
<proteinExistence type="inferred from homology"/>
<comment type="caution">
    <text evidence="6">The sequence shown here is derived from an EMBL/GenBank/DDBJ whole genome shotgun (WGS) entry which is preliminary data.</text>
</comment>
<dbReference type="EMBL" id="JAAONZ010000016">
    <property type="protein sequence ID" value="NHO67395.1"/>
    <property type="molecule type" value="Genomic_DNA"/>
</dbReference>
<accession>A0A9E5T1G4</accession>
<dbReference type="Proteomes" id="UP000787472">
    <property type="component" value="Unassembled WGS sequence"/>
</dbReference>
<evidence type="ECO:0000313" key="6">
    <source>
        <dbReference type="EMBL" id="NHO67395.1"/>
    </source>
</evidence>
<evidence type="ECO:0000256" key="3">
    <source>
        <dbReference type="ARBA" id="ARBA00046336"/>
    </source>
</evidence>
<dbReference type="AlphaFoldDB" id="A0A9E5T1G4"/>
<dbReference type="Pfam" id="PF19906">
    <property type="entry name" value="CGDB"/>
    <property type="match status" value="1"/>
</dbReference>
<sequence>MPTKLMRLGFDDRILSNKHFQPIALNDNTVGFNLGVYLNYYRGVAISCIDKLELSVNGKSVPEHFICVVINEKKFTVAQLKDLYSEFWGIRNKIDLEVYNGGLPPGEHDIELTLELRNPYMRFAPRVYGMFDSSAHKTMTLAQEVKTL</sequence>
<evidence type="ECO:0000256" key="2">
    <source>
        <dbReference type="ARBA" id="ARBA00023277"/>
    </source>
</evidence>
<protein>
    <recommendedName>
        <fullName evidence="4">C-deglycosylation enzyme beta subunit</fullName>
    </recommendedName>
</protein>
<comment type="similarity">
    <text evidence="3">Belongs to the C-glycoside deglycosidase beta subunit family.</text>
</comment>
<keyword evidence="7" id="KW-1185">Reference proteome</keyword>
<name>A0A9E5T1G4_9GAMM</name>
<evidence type="ECO:0000256" key="4">
    <source>
        <dbReference type="ARBA" id="ARBA00047208"/>
    </source>
</evidence>
<reference evidence="6" key="1">
    <citation type="submission" date="2020-03" db="EMBL/GenBank/DDBJ databases">
        <authorList>
            <person name="Guo F."/>
        </authorList>
    </citation>
    <scope>NUCLEOTIDE SEQUENCE</scope>
    <source>
        <strain evidence="6">JCM 30134</strain>
    </source>
</reference>
<evidence type="ECO:0000256" key="1">
    <source>
        <dbReference type="ARBA" id="ARBA00023239"/>
    </source>
</evidence>
<dbReference type="GO" id="GO:0016829">
    <property type="term" value="F:lyase activity"/>
    <property type="evidence" value="ECO:0007669"/>
    <property type="project" value="UniProtKB-KW"/>
</dbReference>
<evidence type="ECO:0000313" key="7">
    <source>
        <dbReference type="Proteomes" id="UP000787472"/>
    </source>
</evidence>
<gene>
    <name evidence="6" type="ORF">G8770_17760</name>
</gene>
<keyword evidence="2" id="KW-0119">Carbohydrate metabolism</keyword>
<evidence type="ECO:0000259" key="5">
    <source>
        <dbReference type="Pfam" id="PF19906"/>
    </source>
</evidence>
<dbReference type="RefSeq" id="WP_167189990.1">
    <property type="nucleotide sequence ID" value="NZ_JAAONZ010000016.1"/>
</dbReference>
<keyword evidence="1" id="KW-0456">Lyase</keyword>
<feature type="domain" description="C-glycoside deglycosidase beta subunit" evidence="5">
    <location>
        <begin position="10"/>
        <end position="120"/>
    </location>
</feature>